<sequence length="111" mass="12423">MKELITVEQLSVYLHKSIASIRSDATRNPQSLPPICRLPGTKRLLWRAEDVERWLAAHVEGMSRPVALVVAEDSRPRRGRPTKAEQVARQRNQCRTQAGVNPLTTEATAKG</sequence>
<comment type="caution">
    <text evidence="1">The sequence shown here is derived from an EMBL/GenBank/DDBJ whole genome shotgun (WGS) entry which is preliminary data.</text>
</comment>
<evidence type="ECO:0000313" key="2">
    <source>
        <dbReference type="Proteomes" id="UP001431019"/>
    </source>
</evidence>
<dbReference type="GO" id="GO:0003677">
    <property type="term" value="F:DNA binding"/>
    <property type="evidence" value="ECO:0007669"/>
    <property type="project" value="UniProtKB-KW"/>
</dbReference>
<proteinExistence type="predicted"/>
<evidence type="ECO:0000313" key="1">
    <source>
        <dbReference type="EMBL" id="MCC8393487.1"/>
    </source>
</evidence>
<keyword evidence="1" id="KW-0238">DNA-binding</keyword>
<dbReference type="EMBL" id="JAJITD010000005">
    <property type="protein sequence ID" value="MCC8393487.1"/>
    <property type="molecule type" value="Genomic_DNA"/>
</dbReference>
<reference evidence="1 2" key="1">
    <citation type="submission" date="2021-11" db="EMBL/GenBank/DDBJ databases">
        <authorList>
            <person name="Oh E.-T."/>
            <person name="Kim S.-B."/>
        </authorList>
    </citation>
    <scope>NUCLEOTIDE SEQUENCE [LARGE SCALE GENOMIC DNA]</scope>
    <source>
        <strain evidence="1 2">MMS20-SJTR3</strain>
    </source>
</reference>
<name>A0ABS8JUC7_9BURK</name>
<gene>
    <name evidence="1" type="ORF">LJ656_12880</name>
</gene>
<organism evidence="1 2">
    <name type="scientific">Paraburkholderia sejongensis</name>
    <dbReference type="NCBI Taxonomy" id="2886946"/>
    <lineage>
        <taxon>Bacteria</taxon>
        <taxon>Pseudomonadati</taxon>
        <taxon>Pseudomonadota</taxon>
        <taxon>Betaproteobacteria</taxon>
        <taxon>Burkholderiales</taxon>
        <taxon>Burkholderiaceae</taxon>
        <taxon>Paraburkholderia</taxon>
    </lineage>
</organism>
<keyword evidence="2" id="KW-1185">Reference proteome</keyword>
<accession>A0ABS8JUC7</accession>
<protein>
    <submittedName>
        <fullName evidence="1">DNA-binding protein</fullName>
    </submittedName>
</protein>
<dbReference type="Proteomes" id="UP001431019">
    <property type="component" value="Unassembled WGS sequence"/>
</dbReference>
<dbReference type="RefSeq" id="WP_230509779.1">
    <property type="nucleotide sequence ID" value="NZ_JAJITD010000005.1"/>
</dbReference>